<proteinExistence type="predicted"/>
<sequence length="318" mass="35645">MAPHYGHGARRTAHHITHAHGGAPRHTSSANSTQLGHQGHRTMTRRDGDGARETQSRRERQKRRYETVIPRSPSPAVPLNRPTRLVDRMTYDHRDEVQGPIDRGGGDASSPRFQQGRRVQDRVARDCGSRGDGGPVQPASLRRKHRDRTTHNNTNSPSNDIDEDEKIDNSYSIFITDPPSSPSASTPRTTWQPTNIKPVQYGSSHHLPFNLHLHPSRPVQPATRPEPIRLLNSWTPQEPATNTSSATKPSAPEPSPTTTSKAPAKPKLPVNTYKGNDVVKRRVRNKRLQLVLSDKPMPKKRKAADRMVLRCSGRQEFR</sequence>
<feature type="region of interest" description="Disordered" evidence="1">
    <location>
        <begin position="1"/>
        <end position="318"/>
    </location>
</feature>
<accession>A0A8H7JDB3</accession>
<dbReference type="EMBL" id="RZGK01000003">
    <property type="protein sequence ID" value="KAF9700346.1"/>
    <property type="molecule type" value="Genomic_DNA"/>
</dbReference>
<keyword evidence="3" id="KW-1185">Reference proteome</keyword>
<feature type="compositionally biased region" description="Basic and acidic residues" evidence="1">
    <location>
        <begin position="118"/>
        <end position="129"/>
    </location>
</feature>
<reference evidence="2" key="1">
    <citation type="submission" date="2018-12" db="EMBL/GenBank/DDBJ databases">
        <authorList>
            <person name="Syme R.A."/>
            <person name="Farfan-Caceres L."/>
            <person name="Lichtenzveig J."/>
        </authorList>
    </citation>
    <scope>NUCLEOTIDE SEQUENCE</scope>
    <source>
        <strain evidence="2">Al4</strain>
    </source>
</reference>
<evidence type="ECO:0000256" key="1">
    <source>
        <dbReference type="SAM" id="MobiDB-lite"/>
    </source>
</evidence>
<dbReference type="Proteomes" id="UP000651452">
    <property type="component" value="Unassembled WGS sequence"/>
</dbReference>
<feature type="compositionally biased region" description="Low complexity" evidence="1">
    <location>
        <begin position="176"/>
        <end position="190"/>
    </location>
</feature>
<gene>
    <name evidence="2" type="ORF">EKO04_001374</name>
</gene>
<reference evidence="2" key="2">
    <citation type="submission" date="2020-09" db="EMBL/GenBank/DDBJ databases">
        <title>Reference genome assembly for Australian Ascochyta lentis isolate Al4.</title>
        <authorList>
            <person name="Lee R.C."/>
            <person name="Farfan-Caceres L.M."/>
            <person name="Debler J.W."/>
            <person name="Williams A.H."/>
            <person name="Henares B.M."/>
        </authorList>
    </citation>
    <scope>NUCLEOTIDE SEQUENCE</scope>
    <source>
        <strain evidence="2">Al4</strain>
    </source>
</reference>
<name>A0A8H7JDB3_9PLEO</name>
<dbReference type="AlphaFoldDB" id="A0A8H7JDB3"/>
<feature type="compositionally biased region" description="Low complexity" evidence="1">
    <location>
        <begin position="243"/>
        <end position="267"/>
    </location>
</feature>
<dbReference type="OrthoDB" id="3801552at2759"/>
<feature type="compositionally biased region" description="Basic and acidic residues" evidence="1">
    <location>
        <begin position="84"/>
        <end position="97"/>
    </location>
</feature>
<comment type="caution">
    <text evidence="2">The sequence shown here is derived from an EMBL/GenBank/DDBJ whole genome shotgun (WGS) entry which is preliminary data.</text>
</comment>
<evidence type="ECO:0000313" key="2">
    <source>
        <dbReference type="EMBL" id="KAF9700346.1"/>
    </source>
</evidence>
<feature type="compositionally biased region" description="Polar residues" evidence="1">
    <location>
        <begin position="26"/>
        <end position="36"/>
    </location>
</feature>
<organism evidence="2 3">
    <name type="scientific">Ascochyta lentis</name>
    <dbReference type="NCBI Taxonomy" id="205686"/>
    <lineage>
        <taxon>Eukaryota</taxon>
        <taxon>Fungi</taxon>
        <taxon>Dikarya</taxon>
        <taxon>Ascomycota</taxon>
        <taxon>Pezizomycotina</taxon>
        <taxon>Dothideomycetes</taxon>
        <taxon>Pleosporomycetidae</taxon>
        <taxon>Pleosporales</taxon>
        <taxon>Pleosporineae</taxon>
        <taxon>Didymellaceae</taxon>
        <taxon>Ascochyta</taxon>
    </lineage>
</organism>
<feature type="compositionally biased region" description="Polar residues" evidence="1">
    <location>
        <begin position="191"/>
        <end position="203"/>
    </location>
</feature>
<feature type="compositionally biased region" description="Basic and acidic residues" evidence="1">
    <location>
        <begin position="44"/>
        <end position="58"/>
    </location>
</feature>
<feature type="compositionally biased region" description="Basic and acidic residues" evidence="1">
    <location>
        <begin position="304"/>
        <end position="318"/>
    </location>
</feature>
<feature type="compositionally biased region" description="Polar residues" evidence="1">
    <location>
        <begin position="232"/>
        <end position="242"/>
    </location>
</feature>
<feature type="compositionally biased region" description="Basic residues" evidence="1">
    <location>
        <begin position="7"/>
        <end position="18"/>
    </location>
</feature>
<protein>
    <submittedName>
        <fullName evidence="2">Uncharacterized protein</fullName>
    </submittedName>
</protein>
<evidence type="ECO:0000313" key="3">
    <source>
        <dbReference type="Proteomes" id="UP000651452"/>
    </source>
</evidence>